<keyword evidence="8" id="KW-1185">Reference proteome</keyword>
<dbReference type="InterPro" id="IPR029000">
    <property type="entry name" value="Cyclophilin-like_dom_sf"/>
</dbReference>
<keyword evidence="3 4" id="KW-0413">Isomerase</keyword>
<reference evidence="6 8" key="5">
    <citation type="journal article" date="2023" name="Int. J. Syst. Evol. Microbiol.">
        <title>Sellimonas catena sp. nov., isolated from human faeces.</title>
        <authorList>
            <person name="Hisatomi A."/>
            <person name="Ohkuma M."/>
            <person name="Sakamoto M."/>
        </authorList>
    </citation>
    <scope>NUCLEOTIDE SEQUENCE [LARGE SCALE GENOMIC DNA]</scope>
    <source>
        <strain evidence="6 8">12EGH17</strain>
        <strain evidence="7">18CBH55</strain>
    </source>
</reference>
<organism evidence="6 8">
    <name type="scientific">Sellimonas catena</name>
    <dbReference type="NCBI Taxonomy" id="2994035"/>
    <lineage>
        <taxon>Bacteria</taxon>
        <taxon>Bacillati</taxon>
        <taxon>Bacillota</taxon>
        <taxon>Clostridia</taxon>
        <taxon>Lachnospirales</taxon>
        <taxon>Lachnospiraceae</taxon>
        <taxon>Sellimonas</taxon>
    </lineage>
</organism>
<sequence length="184" mass="20788">MKNPMATMELDDGRKIVLELYPDIAPNTVNNFIQLANSGRYDGRKIHRIVKEFVLQGGSLTGTCHQPNDEFSIKGEFEENGFHNPLKHETGVISMARGSHFDSAATQWFIMHRPAERLDGKYAAFGKVVEGQEVVEELGYRPTDETPGKYNPPLEPVYTTRIRVDPGDWNYTEPERIVPGVPED</sequence>
<evidence type="ECO:0000313" key="8">
    <source>
        <dbReference type="Proteomes" id="UP001145145"/>
    </source>
</evidence>
<dbReference type="Gene3D" id="2.40.100.10">
    <property type="entry name" value="Cyclophilin-like"/>
    <property type="match status" value="1"/>
</dbReference>
<dbReference type="GO" id="GO:0003755">
    <property type="term" value="F:peptidyl-prolyl cis-trans isomerase activity"/>
    <property type="evidence" value="ECO:0007669"/>
    <property type="project" value="UniProtKB-UniRule"/>
</dbReference>
<dbReference type="SUPFAM" id="SSF50891">
    <property type="entry name" value="Cyclophilin-like"/>
    <property type="match status" value="1"/>
</dbReference>
<comment type="catalytic activity">
    <reaction evidence="4">
        <text>[protein]-peptidylproline (omega=180) = [protein]-peptidylproline (omega=0)</text>
        <dbReference type="Rhea" id="RHEA:16237"/>
        <dbReference type="Rhea" id="RHEA-COMP:10747"/>
        <dbReference type="Rhea" id="RHEA-COMP:10748"/>
        <dbReference type="ChEBI" id="CHEBI:83833"/>
        <dbReference type="ChEBI" id="CHEBI:83834"/>
        <dbReference type="EC" id="5.2.1.8"/>
    </reaction>
</comment>
<dbReference type="Pfam" id="PF00160">
    <property type="entry name" value="Pro_isomerase"/>
    <property type="match status" value="1"/>
</dbReference>
<evidence type="ECO:0000256" key="1">
    <source>
        <dbReference type="ARBA" id="ARBA00002388"/>
    </source>
</evidence>
<dbReference type="AlphaFoldDB" id="A0A9W6C509"/>
<dbReference type="EMBL" id="BSBO01000004">
    <property type="protein sequence ID" value="GLG03479.1"/>
    <property type="molecule type" value="Genomic_DNA"/>
</dbReference>
<dbReference type="RefSeq" id="WP_087169051.1">
    <property type="nucleotide sequence ID" value="NZ_BSBO01000004.1"/>
</dbReference>
<reference evidence="7" key="3">
    <citation type="submission" date="2022-11" db="EMBL/GenBank/DDBJ databases">
        <title>Draft genome sequence of Sellimonas catena strain 18CBH55.</title>
        <authorList>
            <person name="Hisatomi A."/>
            <person name="Ohkuma M."/>
            <person name="Sakamoto M."/>
        </authorList>
    </citation>
    <scope>NUCLEOTIDE SEQUENCE</scope>
    <source>
        <strain evidence="7">18CBH55</strain>
    </source>
</reference>
<comment type="similarity">
    <text evidence="4">Belongs to the cyclophilin-type PPIase family.</text>
</comment>
<reference evidence="7" key="4">
    <citation type="submission" date="2022-11" db="EMBL/GenBank/DDBJ databases">
        <title>Draft genome sequence of Sellimonas catena strain 18CBH55.</title>
        <authorList>
            <person name="Atsushi H."/>
            <person name="Moriya O."/>
            <person name="Mitsuo S."/>
        </authorList>
    </citation>
    <scope>NUCLEOTIDE SEQUENCE</scope>
    <source>
        <strain evidence="7">18CBH55</strain>
    </source>
</reference>
<name>A0A9W6C509_9FIRM</name>
<feature type="domain" description="PPIase cyclophilin-type" evidence="5">
    <location>
        <begin position="15"/>
        <end position="164"/>
    </location>
</feature>
<dbReference type="PROSITE" id="PS50072">
    <property type="entry name" value="CSA_PPIASE_2"/>
    <property type="match status" value="1"/>
</dbReference>
<gene>
    <name evidence="6" type="primary">ppiB_1</name>
    <name evidence="7" type="synonym">ppiB_2</name>
    <name evidence="6" type="ORF">Selli1_06530</name>
    <name evidence="7" type="ORF">Selli2_14690</name>
</gene>
<evidence type="ECO:0000259" key="5">
    <source>
        <dbReference type="PROSITE" id="PS50072"/>
    </source>
</evidence>
<reference evidence="6" key="2">
    <citation type="submission" date="2022-11" db="EMBL/GenBank/DDBJ databases">
        <title>Draft genome sequence of Sellimonas catena strain 12EGH17.</title>
        <authorList>
            <person name="Atsushi H."/>
            <person name="Moriya O."/>
            <person name="Mitsuo S."/>
        </authorList>
    </citation>
    <scope>NUCLEOTIDE SEQUENCE</scope>
    <source>
        <strain evidence="6">12EGH17</strain>
    </source>
</reference>
<keyword evidence="2 4" id="KW-0697">Rotamase</keyword>
<dbReference type="CDD" id="cd00317">
    <property type="entry name" value="cyclophilin"/>
    <property type="match status" value="1"/>
</dbReference>
<evidence type="ECO:0000313" key="7">
    <source>
        <dbReference type="EMBL" id="GLG90042.1"/>
    </source>
</evidence>
<dbReference type="InterPro" id="IPR044666">
    <property type="entry name" value="Cyclophilin_A-like"/>
</dbReference>
<reference evidence="6" key="1">
    <citation type="submission" date="2022-11" db="EMBL/GenBank/DDBJ databases">
        <title>Draft genome sequence of Sellimonas catena strain 12EGH17.</title>
        <authorList>
            <person name="Hisatomi A."/>
            <person name="Ohkuma M."/>
            <person name="Sakamoto M."/>
        </authorList>
    </citation>
    <scope>NUCLEOTIDE SEQUENCE</scope>
    <source>
        <strain evidence="6">12EGH17</strain>
    </source>
</reference>
<proteinExistence type="inferred from homology"/>
<dbReference type="InterPro" id="IPR002130">
    <property type="entry name" value="Cyclophilin-type_PPIase_dom"/>
</dbReference>
<comment type="caution">
    <text evidence="6">The sequence shown here is derived from an EMBL/GenBank/DDBJ whole genome shotgun (WGS) entry which is preliminary data.</text>
</comment>
<dbReference type="Proteomes" id="UP001145145">
    <property type="component" value="Unassembled WGS sequence"/>
</dbReference>
<dbReference type="EMBL" id="BSCH01000008">
    <property type="protein sequence ID" value="GLG90042.1"/>
    <property type="molecule type" value="Genomic_DNA"/>
</dbReference>
<dbReference type="PRINTS" id="PR00153">
    <property type="entry name" value="CSAPPISMRASE"/>
</dbReference>
<dbReference type="EC" id="5.2.1.8" evidence="4"/>
<evidence type="ECO:0000256" key="4">
    <source>
        <dbReference type="RuleBase" id="RU363019"/>
    </source>
</evidence>
<dbReference type="PANTHER" id="PTHR45625:SF4">
    <property type="entry name" value="PEPTIDYLPROLYL ISOMERASE DOMAIN AND WD REPEAT-CONTAINING PROTEIN 1"/>
    <property type="match status" value="1"/>
</dbReference>
<evidence type="ECO:0000313" key="6">
    <source>
        <dbReference type="EMBL" id="GLG03479.1"/>
    </source>
</evidence>
<comment type="function">
    <text evidence="1 4">PPIases accelerate the folding of proteins. It catalyzes the cis-trans isomerization of proline imidic peptide bonds in oligopeptides.</text>
</comment>
<dbReference type="PANTHER" id="PTHR45625">
    <property type="entry name" value="PEPTIDYL-PROLYL CIS-TRANS ISOMERASE-RELATED"/>
    <property type="match status" value="1"/>
</dbReference>
<accession>A0A9W6C509</accession>
<evidence type="ECO:0000256" key="2">
    <source>
        <dbReference type="ARBA" id="ARBA00023110"/>
    </source>
</evidence>
<protein>
    <recommendedName>
        <fullName evidence="4">Peptidyl-prolyl cis-trans isomerase</fullName>
        <shortName evidence="4">PPIase</shortName>
        <ecNumber evidence="4">5.2.1.8</ecNumber>
    </recommendedName>
</protein>
<evidence type="ECO:0000256" key="3">
    <source>
        <dbReference type="ARBA" id="ARBA00023235"/>
    </source>
</evidence>
<dbReference type="Proteomes" id="UP001145094">
    <property type="component" value="Unassembled WGS sequence"/>
</dbReference>